<name>A0A8S5S3W4_9CAUD</name>
<proteinExistence type="predicted"/>
<accession>A0A8S5S3W4</accession>
<evidence type="ECO:0000313" key="1">
    <source>
        <dbReference type="EMBL" id="DAF45507.1"/>
    </source>
</evidence>
<sequence>MRPSGLARFRLPDPARPVPVLREGRLSAAVVPAGSARASKKGVPQSMRHPLSRCTARSGFISC</sequence>
<protein>
    <submittedName>
        <fullName evidence="1">Uncharacterized protein</fullName>
    </submittedName>
</protein>
<dbReference type="EMBL" id="BK032514">
    <property type="protein sequence ID" value="DAF45507.1"/>
    <property type="molecule type" value="Genomic_DNA"/>
</dbReference>
<reference evidence="1" key="1">
    <citation type="journal article" date="2021" name="Proc. Natl. Acad. Sci. U.S.A.">
        <title>A Catalog of Tens of Thousands of Viruses from Human Metagenomes Reveals Hidden Associations with Chronic Diseases.</title>
        <authorList>
            <person name="Tisza M.J."/>
            <person name="Buck C.B."/>
        </authorList>
    </citation>
    <scope>NUCLEOTIDE SEQUENCE</scope>
    <source>
        <strain evidence="1">CtBLh2</strain>
    </source>
</reference>
<organism evidence="1">
    <name type="scientific">Siphoviridae sp. ctBLh2</name>
    <dbReference type="NCBI Taxonomy" id="2827803"/>
    <lineage>
        <taxon>Viruses</taxon>
        <taxon>Duplodnaviria</taxon>
        <taxon>Heunggongvirae</taxon>
        <taxon>Uroviricota</taxon>
        <taxon>Caudoviricetes</taxon>
    </lineage>
</organism>